<organism evidence="3 4">
    <name type="scientific">Phytophthora infestans</name>
    <name type="common">Potato late blight agent</name>
    <name type="synonym">Botrytis infestans</name>
    <dbReference type="NCBI Taxonomy" id="4787"/>
    <lineage>
        <taxon>Eukaryota</taxon>
        <taxon>Sar</taxon>
        <taxon>Stramenopiles</taxon>
        <taxon>Oomycota</taxon>
        <taxon>Peronosporomycetes</taxon>
        <taxon>Peronosporales</taxon>
        <taxon>Peronosporaceae</taxon>
        <taxon>Phytophthora</taxon>
    </lineage>
</organism>
<protein>
    <submittedName>
        <fullName evidence="3">Uncharacterized protein</fullName>
    </submittedName>
</protein>
<dbReference type="AlphaFoldDB" id="A0A833SRB9"/>
<keyword evidence="4" id="KW-1185">Reference proteome</keyword>
<keyword evidence="2" id="KW-0472">Membrane</keyword>
<evidence type="ECO:0000256" key="1">
    <source>
        <dbReference type="SAM" id="MobiDB-lite"/>
    </source>
</evidence>
<feature type="transmembrane region" description="Helical" evidence="2">
    <location>
        <begin position="12"/>
        <end position="33"/>
    </location>
</feature>
<evidence type="ECO:0000313" key="3">
    <source>
        <dbReference type="EMBL" id="KAF4036538.1"/>
    </source>
</evidence>
<sequence length="99" mass="10931">MAGPTTPTPRPASFALLGLPFVWSFFILTRLVYDQVVQDDTKPARRVPSAVDVAFALFGNNEVATEIARRMEALDSDGTERENKEFVRTVMGSNSPQTL</sequence>
<proteinExistence type="predicted"/>
<dbReference type="Pfam" id="PF11369">
    <property type="entry name" value="DUF3160"/>
    <property type="match status" value="1"/>
</dbReference>
<keyword evidence="2" id="KW-1133">Transmembrane helix</keyword>
<dbReference type="Proteomes" id="UP000602510">
    <property type="component" value="Unassembled WGS sequence"/>
</dbReference>
<name>A0A833SRB9_PHYIN</name>
<keyword evidence="2" id="KW-0812">Transmembrane</keyword>
<evidence type="ECO:0000256" key="2">
    <source>
        <dbReference type="SAM" id="Phobius"/>
    </source>
</evidence>
<accession>A0A833SRB9</accession>
<evidence type="ECO:0000313" key="4">
    <source>
        <dbReference type="Proteomes" id="UP000602510"/>
    </source>
</evidence>
<feature type="region of interest" description="Disordered" evidence="1">
    <location>
        <begin position="74"/>
        <end position="99"/>
    </location>
</feature>
<dbReference type="EMBL" id="WSZM01000264">
    <property type="protein sequence ID" value="KAF4036538.1"/>
    <property type="molecule type" value="Genomic_DNA"/>
</dbReference>
<gene>
    <name evidence="3" type="ORF">GN244_ATG11244</name>
</gene>
<reference evidence="3" key="1">
    <citation type="submission" date="2020-04" db="EMBL/GenBank/DDBJ databases">
        <title>Hybrid Assembly of Korean Phytophthora infestans isolates.</title>
        <authorList>
            <person name="Prokchorchik M."/>
            <person name="Lee Y."/>
            <person name="Seo J."/>
            <person name="Cho J.-H."/>
            <person name="Park Y.-E."/>
            <person name="Jang D.-C."/>
            <person name="Im J.-S."/>
            <person name="Choi J.-G."/>
            <person name="Park H.-J."/>
            <person name="Lee G.-B."/>
            <person name="Lee Y.-G."/>
            <person name="Hong S.-Y."/>
            <person name="Cho K."/>
            <person name="Sohn K.H."/>
        </authorList>
    </citation>
    <scope>NUCLEOTIDE SEQUENCE</scope>
    <source>
        <strain evidence="3">KR_1_A1</strain>
    </source>
</reference>
<feature type="compositionally biased region" description="Basic and acidic residues" evidence="1">
    <location>
        <begin position="74"/>
        <end position="87"/>
    </location>
</feature>
<comment type="caution">
    <text evidence="3">The sequence shown here is derived from an EMBL/GenBank/DDBJ whole genome shotgun (WGS) entry which is preliminary data.</text>
</comment>
<dbReference type="InterPro" id="IPR022601">
    <property type="entry name" value="DUF3160"/>
</dbReference>